<reference evidence="3 4" key="2">
    <citation type="journal article" date="2013" name="PLoS ONE">
        <title>INDIGO - INtegrated Data Warehouse of MIcrobial GenOmes with Examples from the Red Sea Extremophiles.</title>
        <authorList>
            <person name="Alam I."/>
            <person name="Antunes A."/>
            <person name="Kamau A.A."/>
            <person name="Ba Alawi W."/>
            <person name="Kalkatawi M."/>
            <person name="Stingl U."/>
            <person name="Bajic V.B."/>
        </authorList>
    </citation>
    <scope>NUCLEOTIDE SEQUENCE [LARGE SCALE GENOMIC DNA]</scope>
    <source>
        <strain evidence="3 4">E1L3A</strain>
    </source>
</reference>
<organism evidence="3 4">
    <name type="scientific">Salinisphaera shabanensis E1L3A</name>
    <dbReference type="NCBI Taxonomy" id="1033802"/>
    <lineage>
        <taxon>Bacteria</taxon>
        <taxon>Pseudomonadati</taxon>
        <taxon>Pseudomonadota</taxon>
        <taxon>Gammaproteobacteria</taxon>
        <taxon>Salinisphaerales</taxon>
        <taxon>Salinisphaeraceae</taxon>
        <taxon>Salinisphaera</taxon>
    </lineage>
</organism>
<proteinExistence type="inferred from homology"/>
<dbReference type="EC" id="1.1.1.267" evidence="3"/>
<keyword evidence="2 3" id="KW-0560">Oxidoreductase</keyword>
<dbReference type="Pfam" id="PF00106">
    <property type="entry name" value="adh_short"/>
    <property type="match status" value="1"/>
</dbReference>
<reference evidence="3 4" key="1">
    <citation type="journal article" date="2011" name="J. Bacteriol.">
        <title>Genome sequence of Salinisphaera shabanensis, a gammaproteobacterium from the harsh, variable environment of the brine-seawater interface of the Shaban Deep in the Red Sea.</title>
        <authorList>
            <person name="Antunes A."/>
            <person name="Alam I."/>
            <person name="Bajic V.B."/>
            <person name="Stingl U."/>
        </authorList>
    </citation>
    <scope>NUCLEOTIDE SEQUENCE [LARGE SCALE GENOMIC DNA]</scope>
    <source>
        <strain evidence="3 4">E1L3A</strain>
    </source>
</reference>
<gene>
    <name evidence="3" type="ORF">SSPSH_002404</name>
</gene>
<dbReference type="GO" id="GO:0016853">
    <property type="term" value="F:isomerase activity"/>
    <property type="evidence" value="ECO:0007669"/>
    <property type="project" value="UniProtKB-KW"/>
</dbReference>
<keyword evidence="4" id="KW-1185">Reference proteome</keyword>
<dbReference type="GO" id="GO:0016020">
    <property type="term" value="C:membrane"/>
    <property type="evidence" value="ECO:0007669"/>
    <property type="project" value="TreeGrafter"/>
</dbReference>
<sequence length="250" mass="26184">MTVPSDSKPLADRVILITGAGGGLGAVVARAVAAAGAECVLLGRRERTLTPVFDAIVADGSPEPALFPLDVTRAGEDDYQRLVDGIAADCGHLDGLVHLAARFDGLMPLATHPVDGWQRIMHINLTAAFTLTQICLPLLQSVEDASVVFTLDEAAATPKAFWGAYGVSKAGLSSLVKMFAIEHEQTDRLRFNGIDPGPRQTPLRAKAFPTEDLAAQPPETIADTYVHLLSAAARGTTGQIVGADGQPIAA</sequence>
<protein>
    <submittedName>
        <fullName evidence="3">1-deoxy-D-xylulose-5-phosphate reductoisomerase protein</fullName>
        <ecNumber evidence="3">1.1.1.267</ecNumber>
    </submittedName>
</protein>
<dbReference type="PANTHER" id="PTHR44196">
    <property type="entry name" value="DEHYDROGENASE/REDUCTASE SDR FAMILY MEMBER 7B"/>
    <property type="match status" value="1"/>
</dbReference>
<evidence type="ECO:0000313" key="3">
    <source>
        <dbReference type="EMBL" id="ERJ18696.1"/>
    </source>
</evidence>
<dbReference type="SUPFAM" id="SSF51735">
    <property type="entry name" value="NAD(P)-binding Rossmann-fold domains"/>
    <property type="match status" value="1"/>
</dbReference>
<dbReference type="AlphaFoldDB" id="U2E4B9"/>
<comment type="caution">
    <text evidence="3">The sequence shown here is derived from an EMBL/GenBank/DDBJ whole genome shotgun (WGS) entry which is preliminary data.</text>
</comment>
<dbReference type="PRINTS" id="PR00081">
    <property type="entry name" value="GDHRDH"/>
</dbReference>
<dbReference type="RefSeq" id="WP_006913489.1">
    <property type="nucleotide sequence ID" value="NZ_AFNV02000016.1"/>
</dbReference>
<dbReference type="EMBL" id="AFNV02000016">
    <property type="protein sequence ID" value="ERJ18696.1"/>
    <property type="molecule type" value="Genomic_DNA"/>
</dbReference>
<evidence type="ECO:0000256" key="1">
    <source>
        <dbReference type="ARBA" id="ARBA00006484"/>
    </source>
</evidence>
<dbReference type="Proteomes" id="UP000006242">
    <property type="component" value="Unassembled WGS sequence"/>
</dbReference>
<dbReference type="PANTHER" id="PTHR44196:SF4">
    <property type="entry name" value="SHORT CHAIN DEHYDROGENASE"/>
    <property type="match status" value="1"/>
</dbReference>
<dbReference type="OrthoDB" id="9790785at2"/>
<dbReference type="InterPro" id="IPR036291">
    <property type="entry name" value="NAD(P)-bd_dom_sf"/>
</dbReference>
<dbReference type="InterPro" id="IPR002347">
    <property type="entry name" value="SDR_fam"/>
</dbReference>
<dbReference type="STRING" id="1033802.SSPSH_002404"/>
<evidence type="ECO:0000313" key="4">
    <source>
        <dbReference type="Proteomes" id="UP000006242"/>
    </source>
</evidence>
<dbReference type="GO" id="GO:0030604">
    <property type="term" value="F:1-deoxy-D-xylulose-5-phosphate reductoisomerase activity"/>
    <property type="evidence" value="ECO:0007669"/>
    <property type="project" value="UniProtKB-EC"/>
</dbReference>
<accession>U2E4B9</accession>
<comment type="similarity">
    <text evidence="1">Belongs to the short-chain dehydrogenases/reductases (SDR) family.</text>
</comment>
<dbReference type="PROSITE" id="PS00061">
    <property type="entry name" value="ADH_SHORT"/>
    <property type="match status" value="1"/>
</dbReference>
<dbReference type="InterPro" id="IPR020904">
    <property type="entry name" value="Sc_DH/Rdtase_CS"/>
</dbReference>
<evidence type="ECO:0000256" key="2">
    <source>
        <dbReference type="ARBA" id="ARBA00023002"/>
    </source>
</evidence>
<dbReference type="Gene3D" id="3.40.50.720">
    <property type="entry name" value="NAD(P)-binding Rossmann-like Domain"/>
    <property type="match status" value="1"/>
</dbReference>
<dbReference type="eggNOG" id="COG1028">
    <property type="taxonomic scope" value="Bacteria"/>
</dbReference>
<name>U2E4B9_9GAMM</name>